<dbReference type="GO" id="GO:0016579">
    <property type="term" value="P:protein deubiquitination"/>
    <property type="evidence" value="ECO:0007669"/>
    <property type="project" value="InterPro"/>
</dbReference>
<dbReference type="GO" id="GO:0008270">
    <property type="term" value="F:zinc ion binding"/>
    <property type="evidence" value="ECO:0007669"/>
    <property type="project" value="UniProtKB-KW"/>
</dbReference>
<accession>B9SVW2</accession>
<dbReference type="InterPro" id="IPR001394">
    <property type="entry name" value="Peptidase_C19_UCH"/>
</dbReference>
<dbReference type="Gene3D" id="3.90.70.10">
    <property type="entry name" value="Cysteine proteinases"/>
    <property type="match status" value="2"/>
</dbReference>
<evidence type="ECO:0000256" key="7">
    <source>
        <dbReference type="SAM" id="Phobius"/>
    </source>
</evidence>
<protein>
    <recommendedName>
        <fullName evidence="12">Ubiquitin carboxyl-terminal hydrolase 15</fullName>
    </recommendedName>
</protein>
<dbReference type="SUPFAM" id="SSF54001">
    <property type="entry name" value="Cysteine proteinases"/>
    <property type="match status" value="1"/>
</dbReference>
<dbReference type="FunFam" id="6.10.140.2220:FF:000006">
    <property type="entry name" value="Ubiquitin carboxyl-terminal hydrolase 15"/>
    <property type="match status" value="1"/>
</dbReference>
<keyword evidence="2" id="KW-0479">Metal-binding</keyword>
<keyword evidence="7" id="KW-0812">Transmembrane</keyword>
<evidence type="ECO:0000313" key="10">
    <source>
        <dbReference type="EMBL" id="EEF32247.1"/>
    </source>
</evidence>
<feature type="transmembrane region" description="Helical" evidence="7">
    <location>
        <begin position="12"/>
        <end position="30"/>
    </location>
</feature>
<dbReference type="PROSITE" id="PS50865">
    <property type="entry name" value="ZF_MYND_2"/>
    <property type="match status" value="1"/>
</dbReference>
<evidence type="ECO:0000259" key="8">
    <source>
        <dbReference type="PROSITE" id="PS50235"/>
    </source>
</evidence>
<dbReference type="GO" id="GO:0004843">
    <property type="term" value="F:cysteine-type deubiquitinase activity"/>
    <property type="evidence" value="ECO:0000318"/>
    <property type="project" value="GO_Central"/>
</dbReference>
<dbReference type="InterPro" id="IPR028889">
    <property type="entry name" value="USP"/>
</dbReference>
<evidence type="ECO:0000256" key="3">
    <source>
        <dbReference type="ARBA" id="ARBA00022771"/>
    </source>
</evidence>
<dbReference type="Gene3D" id="6.10.140.2220">
    <property type="match status" value="1"/>
</dbReference>
<dbReference type="GO" id="GO:0005829">
    <property type="term" value="C:cytosol"/>
    <property type="evidence" value="ECO:0000318"/>
    <property type="project" value="GO_Central"/>
</dbReference>
<evidence type="ECO:0000256" key="1">
    <source>
        <dbReference type="ARBA" id="ARBA00009085"/>
    </source>
</evidence>
<dbReference type="InterPro" id="IPR038765">
    <property type="entry name" value="Papain-like_cys_pep_sf"/>
</dbReference>
<evidence type="ECO:0000259" key="9">
    <source>
        <dbReference type="PROSITE" id="PS50865"/>
    </source>
</evidence>
<dbReference type="EMBL" id="EQ974177">
    <property type="protein sequence ID" value="EEF32247.1"/>
    <property type="molecule type" value="Genomic_DNA"/>
</dbReference>
<keyword evidence="11" id="KW-1185">Reference proteome</keyword>
<evidence type="ECO:0000256" key="2">
    <source>
        <dbReference type="ARBA" id="ARBA00022723"/>
    </source>
</evidence>
<dbReference type="FunFam" id="3.90.70.10:FF:000119">
    <property type="entry name" value="Ubiquitin specific peptidase 36"/>
    <property type="match status" value="1"/>
</dbReference>
<dbReference type="Pfam" id="PF01753">
    <property type="entry name" value="zf-MYND"/>
    <property type="match status" value="1"/>
</dbReference>
<proteinExistence type="inferred from homology"/>
<dbReference type="PROSITE" id="PS50235">
    <property type="entry name" value="USP_3"/>
    <property type="match status" value="1"/>
</dbReference>
<comment type="similarity">
    <text evidence="1">Belongs to the peptidase C19 family.</text>
</comment>
<keyword evidence="7" id="KW-1133">Transmembrane helix</keyword>
<evidence type="ECO:0008006" key="12">
    <source>
        <dbReference type="Google" id="ProtNLM"/>
    </source>
</evidence>
<gene>
    <name evidence="10" type="ORF">RCOM_0746930</name>
</gene>
<dbReference type="PANTHER" id="PTHR24006">
    <property type="entry name" value="UBIQUITIN CARBOXYL-TERMINAL HYDROLASE"/>
    <property type="match status" value="1"/>
</dbReference>
<keyword evidence="3 5" id="KW-0863">Zinc-finger</keyword>
<name>B9SVW2_RICCO</name>
<dbReference type="eggNOG" id="KOG1865">
    <property type="taxonomic scope" value="Eukaryota"/>
</dbReference>
<dbReference type="InterPro" id="IPR002893">
    <property type="entry name" value="Znf_MYND"/>
</dbReference>
<dbReference type="PANTHER" id="PTHR24006:SF685">
    <property type="entry name" value="UBIQUITIN CARBOXYL-TERMINAL HYDROLASE 15"/>
    <property type="match status" value="1"/>
</dbReference>
<dbReference type="PROSITE" id="PS00972">
    <property type="entry name" value="USP_1"/>
    <property type="match status" value="1"/>
</dbReference>
<keyword evidence="7" id="KW-0472">Membrane</keyword>
<reference evidence="11" key="1">
    <citation type="journal article" date="2010" name="Nat. Biotechnol.">
        <title>Draft genome sequence of the oilseed species Ricinus communis.</title>
        <authorList>
            <person name="Chan A.P."/>
            <person name="Crabtree J."/>
            <person name="Zhao Q."/>
            <person name="Lorenzi H."/>
            <person name="Orvis J."/>
            <person name="Puiu D."/>
            <person name="Melake-Berhan A."/>
            <person name="Jones K.M."/>
            <person name="Redman J."/>
            <person name="Chen G."/>
            <person name="Cahoon E.B."/>
            <person name="Gedil M."/>
            <person name="Stanke M."/>
            <person name="Haas B.J."/>
            <person name="Wortman J.R."/>
            <person name="Fraser-Liggett C.M."/>
            <person name="Ravel J."/>
            <person name="Rabinowicz P.D."/>
        </authorList>
    </citation>
    <scope>NUCLEOTIDE SEQUENCE [LARGE SCALE GENOMIC DNA]</scope>
    <source>
        <strain evidence="11">cv. Hale</strain>
    </source>
</reference>
<dbReference type="GO" id="GO:0005634">
    <property type="term" value="C:nucleus"/>
    <property type="evidence" value="ECO:0000318"/>
    <property type="project" value="GO_Central"/>
</dbReference>
<organism evidence="10 11">
    <name type="scientific">Ricinus communis</name>
    <name type="common">Castor bean</name>
    <dbReference type="NCBI Taxonomy" id="3988"/>
    <lineage>
        <taxon>Eukaryota</taxon>
        <taxon>Viridiplantae</taxon>
        <taxon>Streptophyta</taxon>
        <taxon>Embryophyta</taxon>
        <taxon>Tracheophyta</taxon>
        <taxon>Spermatophyta</taxon>
        <taxon>Magnoliopsida</taxon>
        <taxon>eudicotyledons</taxon>
        <taxon>Gunneridae</taxon>
        <taxon>Pentapetalae</taxon>
        <taxon>rosids</taxon>
        <taxon>fabids</taxon>
        <taxon>Malpighiales</taxon>
        <taxon>Euphorbiaceae</taxon>
        <taxon>Acalyphoideae</taxon>
        <taxon>Acalypheae</taxon>
        <taxon>Ricinus</taxon>
    </lineage>
</organism>
<dbReference type="InParanoid" id="B9SVW2"/>
<dbReference type="Pfam" id="PF00443">
    <property type="entry name" value="UCH"/>
    <property type="match status" value="1"/>
</dbReference>
<dbReference type="InterPro" id="IPR050164">
    <property type="entry name" value="Peptidase_C19"/>
</dbReference>
<sequence length="870" mass="96829">MLEPREADMPVLFMVLVVLPLVVYILLGKWSEATRKRERISLLAELAAEEALRAQAIKPIPISFPFVSTTKNGIHVCARCLSPATTRCSRCKSVRYCSGNCQIIHWRQVHKQECQQLETTSSCSSPKATSIQDSFPERGTVDDSLDKFYSRYSNKQVFVDNITSDKTVHPSISNGVSAASSSAVETSQDAMLRKISTNKYAYRKSRGNLEETSGCGNLMSSNIASDVHINGHCNACTKNVLHDLQPGKMFESRNKSSCANAGKNGRKIHETETDFTWNGGNMPNVENNLNDQTVELNCSYEAPVMKENERAKFASQPTGTKISKSSKSTMKVFAEPSYTGVEEKGLSGDDSKDVRMRHAIPAPGSNGVASTGIMKMVGLRKSAKLTRQDAAELSGRQRKLMMLFPYEEFVKIFNCEVANLSPRGLLNCGNSCYANAVLQCLACTKPLIIFLLHRSHSRACCGGDWCLMCELEKHVIMLRQCGGPLSPSRILLHIQNVNCQIGDGSQEDAHEFLRLLVACMQSTCLKELGGEDKVSPVLQETTFIQHTFGGSLRCATYVRARKQLSIHEAPNILTIVLKRFQEGKHGKINKYITFPDMLDMIPYMTGTIDIPPLYMLYAVVVHLDTLNASFSGHYVAYVKDLQGNWFRVDDTEVRPVPMSQVMSEGVYILFYIRSCPRPQKEYFEAIQQQVPASAEHGIKSLKTQKPSRKGYCKSSSRLSGPEPLLDLKPQNITGNINRNVMQVMEFSDSTSSDWSLFTSSDEASFTTESTRDSFSTVDYADACNEDTFSSIFDNLYAPQSSRNPLCCRKFINSRSHTRFISEERGYVLDSYLSMQQLPRGLHGEDSLEKVSDSSTECPTDSCCSMLGDPD</sequence>
<keyword evidence="4" id="KW-0862">Zinc</keyword>
<dbReference type="SUPFAM" id="SSF144232">
    <property type="entry name" value="HIT/MYND zinc finger-like"/>
    <property type="match status" value="1"/>
</dbReference>
<dbReference type="FunCoup" id="B9SVW2">
    <property type="interactions" value="447"/>
</dbReference>
<evidence type="ECO:0000256" key="4">
    <source>
        <dbReference type="ARBA" id="ARBA00022833"/>
    </source>
</evidence>
<dbReference type="GO" id="GO:0031647">
    <property type="term" value="P:regulation of protein stability"/>
    <property type="evidence" value="ECO:0000318"/>
    <property type="project" value="GO_Central"/>
</dbReference>
<evidence type="ECO:0000256" key="6">
    <source>
        <dbReference type="SAM" id="MobiDB-lite"/>
    </source>
</evidence>
<dbReference type="AlphaFoldDB" id="B9SVW2"/>
<feature type="domain" description="USP" evidence="8">
    <location>
        <begin position="423"/>
        <end position="674"/>
    </location>
</feature>
<dbReference type="MEROPS" id="C19.096"/>
<dbReference type="STRING" id="3988.B9SVW2"/>
<feature type="region of interest" description="Disordered" evidence="6">
    <location>
        <begin position="698"/>
        <end position="720"/>
    </location>
</feature>
<dbReference type="Proteomes" id="UP000008311">
    <property type="component" value="Unassembled WGS sequence"/>
</dbReference>
<feature type="domain" description="MYND-type" evidence="9">
    <location>
        <begin position="77"/>
        <end position="114"/>
    </location>
</feature>
<dbReference type="InterPro" id="IPR018200">
    <property type="entry name" value="USP_CS"/>
</dbReference>
<evidence type="ECO:0000313" key="11">
    <source>
        <dbReference type="Proteomes" id="UP000008311"/>
    </source>
</evidence>
<evidence type="ECO:0000256" key="5">
    <source>
        <dbReference type="PROSITE-ProRule" id="PRU00134"/>
    </source>
</evidence>